<dbReference type="Pfam" id="PF13086">
    <property type="entry name" value="AAA_11"/>
    <property type="match status" value="2"/>
</dbReference>
<name>A0A1I7X233_HETBA</name>
<feature type="domain" description="DNA2/NAM7 helicase helicase" evidence="2">
    <location>
        <begin position="389"/>
        <end position="477"/>
    </location>
</feature>
<keyword evidence="1" id="KW-0812">Transmembrane</keyword>
<dbReference type="PANTHER" id="PTHR10887:SF495">
    <property type="entry name" value="HELICASE SENATAXIN ISOFORM X1-RELATED"/>
    <property type="match status" value="1"/>
</dbReference>
<dbReference type="AlphaFoldDB" id="A0A1I7X233"/>
<dbReference type="SUPFAM" id="SSF52540">
    <property type="entry name" value="P-loop containing nucleoside triphosphate hydrolases"/>
    <property type="match status" value="1"/>
</dbReference>
<dbReference type="PANTHER" id="PTHR10887">
    <property type="entry name" value="DNA2/NAM7 HELICASE FAMILY"/>
    <property type="match status" value="1"/>
</dbReference>
<keyword evidence="3" id="KW-1185">Reference proteome</keyword>
<evidence type="ECO:0000313" key="3">
    <source>
        <dbReference type="Proteomes" id="UP000095283"/>
    </source>
</evidence>
<protein>
    <submittedName>
        <fullName evidence="4">Helicase ATP-binding domain-containing protein</fullName>
    </submittedName>
</protein>
<accession>A0A1I7X233</accession>
<evidence type="ECO:0000313" key="4">
    <source>
        <dbReference type="WBParaSite" id="Hba_11498"/>
    </source>
</evidence>
<dbReference type="Proteomes" id="UP000095283">
    <property type="component" value="Unplaced"/>
</dbReference>
<dbReference type="GO" id="GO:0001147">
    <property type="term" value="F:transcription termination site sequence-specific DNA binding"/>
    <property type="evidence" value="ECO:0007669"/>
    <property type="project" value="TreeGrafter"/>
</dbReference>
<dbReference type="InterPro" id="IPR045055">
    <property type="entry name" value="DNA2/NAM7-like"/>
</dbReference>
<dbReference type="InterPro" id="IPR027417">
    <property type="entry name" value="P-loop_NTPase"/>
</dbReference>
<dbReference type="GO" id="GO:0004386">
    <property type="term" value="F:helicase activity"/>
    <property type="evidence" value="ECO:0007669"/>
    <property type="project" value="InterPro"/>
</dbReference>
<organism evidence="3 4">
    <name type="scientific">Heterorhabditis bacteriophora</name>
    <name type="common">Entomopathogenic nematode worm</name>
    <dbReference type="NCBI Taxonomy" id="37862"/>
    <lineage>
        <taxon>Eukaryota</taxon>
        <taxon>Metazoa</taxon>
        <taxon>Ecdysozoa</taxon>
        <taxon>Nematoda</taxon>
        <taxon>Chromadorea</taxon>
        <taxon>Rhabditida</taxon>
        <taxon>Rhabditina</taxon>
        <taxon>Rhabditomorpha</taxon>
        <taxon>Strongyloidea</taxon>
        <taxon>Heterorhabditidae</taxon>
        <taxon>Heterorhabditis</taxon>
    </lineage>
</organism>
<reference evidence="4" key="1">
    <citation type="submission" date="2016-11" db="UniProtKB">
        <authorList>
            <consortium name="WormBaseParasite"/>
        </authorList>
    </citation>
    <scope>IDENTIFICATION</scope>
</reference>
<dbReference type="GO" id="GO:0006369">
    <property type="term" value="P:termination of RNA polymerase II transcription"/>
    <property type="evidence" value="ECO:0007669"/>
    <property type="project" value="TreeGrafter"/>
</dbReference>
<keyword evidence="1" id="KW-0472">Membrane</keyword>
<keyword evidence="1" id="KW-1133">Transmembrane helix</keyword>
<dbReference type="Gene3D" id="3.40.50.300">
    <property type="entry name" value="P-loop containing nucleotide triphosphate hydrolases"/>
    <property type="match status" value="1"/>
</dbReference>
<sequence length="479" mass="53764">MIPVPSKFCSLLTYRHFTVSTKVSLASQDFKSHNCLYRLYSILLNYSLYGNLFLTLIISMFKIYSIGRNNKQNLLKKRIEAFPPIFKTQLKQWPHLLQLEIDRSNSDKKELLAECGDWSQLEKRGLGVGNLRLLSDAFHPMNGAPVSICVAKSNEQLQPVTDCVLLEFDNKDIAVKVRRSSESVVLGGDTDYAIISSDISGALHSLRNFFKNGMLKKSPGEKLIEYAFRGQQMPSIHNDRMISSISEELNESQRRSVAAALNKKRPFVNIQGPPGTGKTKVVVEIIRQLMMQGQKVLICAPTNVAVDHIMNKTVQSLQGSEVNSYCKGAELDINGIFSNFIVTLILFVISCYLFHLATISNSDYFHDSFASHPHYEELTNICKELEIAHSNRTSLLSRVSVLKRSILKDCYKKSLLVFCTLTSATINHLSMAKWFPEVIIIDEAAQCIEPAAWPAIVRAKRCIMAGDQAQLPAIVKSPE</sequence>
<dbReference type="WBParaSite" id="Hba_11498">
    <property type="protein sequence ID" value="Hba_11498"/>
    <property type="gene ID" value="Hba_11498"/>
</dbReference>
<feature type="domain" description="DNA2/NAM7 helicase helicase" evidence="2">
    <location>
        <begin position="248"/>
        <end position="320"/>
    </location>
</feature>
<proteinExistence type="predicted"/>
<evidence type="ECO:0000256" key="1">
    <source>
        <dbReference type="SAM" id="Phobius"/>
    </source>
</evidence>
<feature type="transmembrane region" description="Helical" evidence="1">
    <location>
        <begin position="336"/>
        <end position="357"/>
    </location>
</feature>
<feature type="transmembrane region" description="Helical" evidence="1">
    <location>
        <begin position="46"/>
        <end position="67"/>
    </location>
</feature>
<evidence type="ECO:0000259" key="2">
    <source>
        <dbReference type="Pfam" id="PF13086"/>
    </source>
</evidence>
<dbReference type="GO" id="GO:0016604">
    <property type="term" value="C:nuclear body"/>
    <property type="evidence" value="ECO:0007669"/>
    <property type="project" value="TreeGrafter"/>
</dbReference>
<dbReference type="InterPro" id="IPR041677">
    <property type="entry name" value="DNA2/NAM7_AAA_11"/>
</dbReference>